<proteinExistence type="predicted"/>
<dbReference type="Pfam" id="PF00561">
    <property type="entry name" value="Abhydrolase_1"/>
    <property type="match status" value="1"/>
</dbReference>
<gene>
    <name evidence="2" type="ORF">X474_07650</name>
</gene>
<protein>
    <submittedName>
        <fullName evidence="2">Alpha/beta hydrolase</fullName>
    </submittedName>
</protein>
<dbReference type="GO" id="GO:0016787">
    <property type="term" value="F:hydrolase activity"/>
    <property type="evidence" value="ECO:0007669"/>
    <property type="project" value="UniProtKB-KW"/>
</dbReference>
<dbReference type="PANTHER" id="PTHR42103">
    <property type="entry name" value="ALPHA/BETA-HYDROLASES SUPERFAMILY PROTEIN"/>
    <property type="match status" value="1"/>
</dbReference>
<keyword evidence="3" id="KW-1185">Reference proteome</keyword>
<name>A0A0D2HVR8_9BACT</name>
<reference evidence="2 3" key="1">
    <citation type="submission" date="2013-11" db="EMBL/GenBank/DDBJ databases">
        <title>Metagenomic analysis of a methanogenic consortium involved in long chain n-alkane degradation.</title>
        <authorList>
            <person name="Davidova I.A."/>
            <person name="Callaghan A.V."/>
            <person name="Wawrik B."/>
            <person name="Pruitt S."/>
            <person name="Marks C."/>
            <person name="Duncan K.E."/>
            <person name="Suflita J.M."/>
        </authorList>
    </citation>
    <scope>NUCLEOTIDE SEQUENCE [LARGE SCALE GENOMIC DNA]</scope>
    <source>
        <strain evidence="2 3">SPR</strain>
    </source>
</reference>
<dbReference type="EMBL" id="AZAC01000010">
    <property type="protein sequence ID" value="KIX14488.1"/>
    <property type="molecule type" value="Genomic_DNA"/>
</dbReference>
<dbReference type="Gene3D" id="3.40.50.1820">
    <property type="entry name" value="alpha/beta hydrolase"/>
    <property type="match status" value="1"/>
</dbReference>
<dbReference type="SUPFAM" id="SSF53474">
    <property type="entry name" value="alpha/beta-Hydrolases"/>
    <property type="match status" value="1"/>
</dbReference>
<accession>A0A0D2HVR8</accession>
<sequence length="208" mass="23106">MREESVFIKVNESVVLEGALAFPKDGCQGQALILHPHPLYGGSMNNNVVSALNRAALEKGWQTLCFNFRGVERSTGAYDQGIGEVEDVLAAADWLRVHSDLGQIWMGYSFGALMAAKAALKYPHLRGAIWVSPPLELERLPKWPNKNNKLLVISGDRDEFNQIEELEAYSRSQSASVHLITLKGVDHFYGGHESALMEHVKNYLADMP</sequence>
<dbReference type="AlphaFoldDB" id="A0A0D2HVR8"/>
<dbReference type="STRING" id="1429043.X474_07650"/>
<dbReference type="InParanoid" id="A0A0D2HVR8"/>
<dbReference type="Proteomes" id="UP000032233">
    <property type="component" value="Unassembled WGS sequence"/>
</dbReference>
<dbReference type="PANTHER" id="PTHR42103:SF2">
    <property type="entry name" value="AB HYDROLASE-1 DOMAIN-CONTAINING PROTEIN"/>
    <property type="match status" value="1"/>
</dbReference>
<keyword evidence="2" id="KW-0378">Hydrolase</keyword>
<evidence type="ECO:0000313" key="3">
    <source>
        <dbReference type="Proteomes" id="UP000032233"/>
    </source>
</evidence>
<comment type="caution">
    <text evidence="2">The sequence shown here is derived from an EMBL/GenBank/DDBJ whole genome shotgun (WGS) entry which is preliminary data.</text>
</comment>
<feature type="domain" description="AB hydrolase-1" evidence="1">
    <location>
        <begin position="43"/>
        <end position="133"/>
    </location>
</feature>
<organism evidence="2 3">
    <name type="scientific">Dethiosulfatarculus sandiegensis</name>
    <dbReference type="NCBI Taxonomy" id="1429043"/>
    <lineage>
        <taxon>Bacteria</taxon>
        <taxon>Pseudomonadati</taxon>
        <taxon>Thermodesulfobacteriota</taxon>
        <taxon>Desulfarculia</taxon>
        <taxon>Desulfarculales</taxon>
        <taxon>Desulfarculaceae</taxon>
        <taxon>Dethiosulfatarculus</taxon>
    </lineage>
</organism>
<dbReference type="InterPro" id="IPR029058">
    <property type="entry name" value="AB_hydrolase_fold"/>
</dbReference>
<evidence type="ECO:0000313" key="2">
    <source>
        <dbReference type="EMBL" id="KIX14488.1"/>
    </source>
</evidence>
<dbReference type="InterPro" id="IPR000073">
    <property type="entry name" value="AB_hydrolase_1"/>
</dbReference>
<evidence type="ECO:0000259" key="1">
    <source>
        <dbReference type="Pfam" id="PF00561"/>
    </source>
</evidence>